<accession>A0ABD5FES7</accession>
<dbReference type="SUPFAM" id="SSF47413">
    <property type="entry name" value="lambda repressor-like DNA-binding domains"/>
    <property type="match status" value="1"/>
</dbReference>
<organism evidence="2 3">
    <name type="scientific">Enterococcus avium</name>
    <name type="common">Streptococcus avium</name>
    <dbReference type="NCBI Taxonomy" id="33945"/>
    <lineage>
        <taxon>Bacteria</taxon>
        <taxon>Bacillati</taxon>
        <taxon>Bacillota</taxon>
        <taxon>Bacilli</taxon>
        <taxon>Lactobacillales</taxon>
        <taxon>Enterococcaceae</taxon>
        <taxon>Enterococcus</taxon>
    </lineage>
</organism>
<sequence length="88" mass="9915">MLQISLKAARVNSDLKQGDVVNILKESYGVDITRQRLAEYEKDATDVPISLAKQLSSIYGISEENIFFGDRSTLSYTIRMKNKSELIS</sequence>
<feature type="domain" description="HTH cro/C1-type" evidence="1">
    <location>
        <begin position="31"/>
        <end position="66"/>
    </location>
</feature>
<gene>
    <name evidence="2" type="ORF">P7D79_17965</name>
</gene>
<dbReference type="InterPro" id="IPR010982">
    <property type="entry name" value="Lambda_DNA-bd_dom_sf"/>
</dbReference>
<evidence type="ECO:0000313" key="2">
    <source>
        <dbReference type="EMBL" id="MDT2516115.1"/>
    </source>
</evidence>
<protein>
    <submittedName>
        <fullName evidence="2">XRE family transcriptional regulator</fullName>
    </submittedName>
</protein>
<name>A0ABD5FES7_ENTAV</name>
<dbReference type="InterPro" id="IPR001387">
    <property type="entry name" value="Cro/C1-type_HTH"/>
</dbReference>
<dbReference type="AlphaFoldDB" id="A0ABD5FES7"/>
<dbReference type="PROSITE" id="PS50943">
    <property type="entry name" value="HTH_CROC1"/>
    <property type="match status" value="1"/>
</dbReference>
<dbReference type="EMBL" id="JARPWY010000066">
    <property type="protein sequence ID" value="MDT2516115.1"/>
    <property type="molecule type" value="Genomic_DNA"/>
</dbReference>
<evidence type="ECO:0000259" key="1">
    <source>
        <dbReference type="PROSITE" id="PS50943"/>
    </source>
</evidence>
<evidence type="ECO:0000313" key="3">
    <source>
        <dbReference type="Proteomes" id="UP001264335"/>
    </source>
</evidence>
<dbReference type="RefSeq" id="WP_048718333.1">
    <property type="nucleotide sequence ID" value="NZ_JAJCNM010000010.1"/>
</dbReference>
<reference evidence="2 3" key="1">
    <citation type="submission" date="2023-03" db="EMBL/GenBank/DDBJ databases">
        <authorList>
            <person name="Shen W."/>
            <person name="Cai J."/>
        </authorList>
    </citation>
    <scope>NUCLEOTIDE SEQUENCE [LARGE SCALE GENOMIC DNA]</scope>
    <source>
        <strain evidence="2 3">Y2</strain>
    </source>
</reference>
<dbReference type="Proteomes" id="UP001264335">
    <property type="component" value="Unassembled WGS sequence"/>
</dbReference>
<dbReference type="Gene3D" id="1.10.260.40">
    <property type="entry name" value="lambda repressor-like DNA-binding domains"/>
    <property type="match status" value="1"/>
</dbReference>
<comment type="caution">
    <text evidence="2">The sequence shown here is derived from an EMBL/GenBank/DDBJ whole genome shotgun (WGS) entry which is preliminary data.</text>
</comment>
<proteinExistence type="predicted"/>